<dbReference type="Proteomes" id="UP001278050">
    <property type="component" value="Unassembled WGS sequence"/>
</dbReference>
<reference evidence="3 4" key="1">
    <citation type="submission" date="2016-10" db="EMBL/GenBank/DDBJ databases">
        <authorList>
            <person name="de Groot N.N."/>
        </authorList>
    </citation>
    <scope>NUCLEOTIDE SEQUENCE [LARGE SCALE GENOMIC DNA]</scope>
    <source>
        <strain evidence="3 4">JCM 10630</strain>
    </source>
</reference>
<dbReference type="OrthoDB" id="6295523at2"/>
<evidence type="ECO:0000313" key="2">
    <source>
        <dbReference type="EMBL" id="MDX5991964.1"/>
    </source>
</evidence>
<keyword evidence="5" id="KW-1185">Reference proteome</keyword>
<name>A0A1G6W5J4_9GAMM</name>
<dbReference type="EMBL" id="JAWXXP010000001">
    <property type="protein sequence ID" value="MDX5991964.1"/>
    <property type="molecule type" value="Genomic_DNA"/>
</dbReference>
<feature type="transmembrane region" description="Helical" evidence="1">
    <location>
        <begin position="69"/>
        <end position="88"/>
    </location>
</feature>
<proteinExistence type="predicted"/>
<reference evidence="2 5" key="2">
    <citation type="submission" date="2023-11" db="EMBL/GenBank/DDBJ databases">
        <title>MicrobeMod: A computational toolkit for identifying prokaryotic methylation and restriction-modification with nanopore sequencing.</title>
        <authorList>
            <person name="Crits-Christoph A."/>
            <person name="Kang S.C."/>
            <person name="Lee H."/>
            <person name="Ostrov N."/>
        </authorList>
    </citation>
    <scope>NUCLEOTIDE SEQUENCE [LARGE SCALE GENOMIC DNA]</scope>
    <source>
        <strain evidence="2 5">ATCC BAA-571</strain>
    </source>
</reference>
<feature type="transmembrane region" description="Helical" evidence="1">
    <location>
        <begin position="43"/>
        <end position="63"/>
    </location>
</feature>
<organism evidence="3 4">
    <name type="scientific">Ectopseudomonas alcaliphila</name>
    <dbReference type="NCBI Taxonomy" id="101564"/>
    <lineage>
        <taxon>Bacteria</taxon>
        <taxon>Pseudomonadati</taxon>
        <taxon>Pseudomonadota</taxon>
        <taxon>Gammaproteobacteria</taxon>
        <taxon>Pseudomonadales</taxon>
        <taxon>Pseudomonadaceae</taxon>
        <taxon>Ectopseudomonas</taxon>
    </lineage>
</organism>
<dbReference type="EMBL" id="FNAE01000001">
    <property type="protein sequence ID" value="SDD61200.1"/>
    <property type="molecule type" value="Genomic_DNA"/>
</dbReference>
<accession>A0A1G6W5J4</accession>
<evidence type="ECO:0000313" key="5">
    <source>
        <dbReference type="Proteomes" id="UP001278050"/>
    </source>
</evidence>
<dbReference type="RefSeq" id="WP_074675675.1">
    <property type="nucleotide sequence ID" value="NZ_CBCSET010000001.1"/>
</dbReference>
<protein>
    <submittedName>
        <fullName evidence="3">Uncharacterized protein</fullName>
    </submittedName>
</protein>
<dbReference type="AlphaFoldDB" id="A0A1G6W5J4"/>
<evidence type="ECO:0000313" key="4">
    <source>
        <dbReference type="Proteomes" id="UP000182413"/>
    </source>
</evidence>
<evidence type="ECO:0000256" key="1">
    <source>
        <dbReference type="SAM" id="Phobius"/>
    </source>
</evidence>
<keyword evidence="1" id="KW-0472">Membrane</keyword>
<gene>
    <name evidence="3" type="ORF">SAMN05216575_101926</name>
    <name evidence="2" type="ORF">SIM71_07850</name>
</gene>
<feature type="transmembrane region" description="Helical" evidence="1">
    <location>
        <begin position="6"/>
        <end position="31"/>
    </location>
</feature>
<sequence>MEILLKLIATLGVGMGTIFALLPGSFGLHNFRSEHGNTWRSHLAVFTWWSLMLTHPFALYRLWLGEEYHFQWLLLPVALHLLFFSLFGRNLSTR</sequence>
<dbReference type="Proteomes" id="UP000182413">
    <property type="component" value="Unassembled WGS sequence"/>
</dbReference>
<keyword evidence="1" id="KW-1133">Transmembrane helix</keyword>
<evidence type="ECO:0000313" key="3">
    <source>
        <dbReference type="EMBL" id="SDD61200.1"/>
    </source>
</evidence>
<keyword evidence="1" id="KW-0812">Transmembrane</keyword>